<dbReference type="Proteomes" id="UP000248961">
    <property type="component" value="Unassembled WGS sequence"/>
</dbReference>
<keyword evidence="3" id="KW-1185">Reference proteome</keyword>
<accession>A0A395I5G5</accession>
<protein>
    <submittedName>
        <fullName evidence="2">Uncharacterized protein</fullName>
    </submittedName>
</protein>
<organism evidence="2 3">
    <name type="scientific">Aspergillus homomorphus (strain CBS 101889)</name>
    <dbReference type="NCBI Taxonomy" id="1450537"/>
    <lineage>
        <taxon>Eukaryota</taxon>
        <taxon>Fungi</taxon>
        <taxon>Dikarya</taxon>
        <taxon>Ascomycota</taxon>
        <taxon>Pezizomycotina</taxon>
        <taxon>Eurotiomycetes</taxon>
        <taxon>Eurotiomycetidae</taxon>
        <taxon>Eurotiales</taxon>
        <taxon>Aspergillaceae</taxon>
        <taxon>Aspergillus</taxon>
        <taxon>Aspergillus subgen. Circumdati</taxon>
    </lineage>
</organism>
<name>A0A395I5G5_ASPHC</name>
<feature type="compositionally biased region" description="Basic and acidic residues" evidence="1">
    <location>
        <begin position="1"/>
        <end position="27"/>
    </location>
</feature>
<sequence>MRSTLYHEEVVGGEKRQHRRPSPDNRKPPNYSLSSAGRSTSMLGNQEWMGKWILVLSSELQEWGYSTKGWEELKRNIPGSIVIINCLLACLLSLHCNPDPDQFPVGNLAIVCHAMPSHHRGVLPLRSCMTFARFRGGAG</sequence>
<dbReference type="VEuPathDB" id="FungiDB:BO97DRAFT_285021"/>
<feature type="region of interest" description="Disordered" evidence="1">
    <location>
        <begin position="1"/>
        <end position="38"/>
    </location>
</feature>
<dbReference type="AlphaFoldDB" id="A0A395I5G5"/>
<evidence type="ECO:0000313" key="3">
    <source>
        <dbReference type="Proteomes" id="UP000248961"/>
    </source>
</evidence>
<proteinExistence type="predicted"/>
<gene>
    <name evidence="2" type="ORF">BO97DRAFT_285021</name>
</gene>
<dbReference type="RefSeq" id="XP_025553582.1">
    <property type="nucleotide sequence ID" value="XM_025691100.1"/>
</dbReference>
<dbReference type="GeneID" id="37195389"/>
<reference evidence="2 3" key="1">
    <citation type="submission" date="2018-02" db="EMBL/GenBank/DDBJ databases">
        <title>The genomes of Aspergillus section Nigri reveals drivers in fungal speciation.</title>
        <authorList>
            <consortium name="DOE Joint Genome Institute"/>
            <person name="Vesth T.C."/>
            <person name="Nybo J."/>
            <person name="Theobald S."/>
            <person name="Brandl J."/>
            <person name="Frisvad J.C."/>
            <person name="Nielsen K.F."/>
            <person name="Lyhne E.K."/>
            <person name="Kogle M.E."/>
            <person name="Kuo A."/>
            <person name="Riley R."/>
            <person name="Clum A."/>
            <person name="Nolan M."/>
            <person name="Lipzen A."/>
            <person name="Salamov A."/>
            <person name="Henrissat B."/>
            <person name="Wiebenga A."/>
            <person name="De vries R.P."/>
            <person name="Grigoriev I.V."/>
            <person name="Mortensen U.H."/>
            <person name="Andersen M.R."/>
            <person name="Baker S.E."/>
        </authorList>
    </citation>
    <scope>NUCLEOTIDE SEQUENCE [LARGE SCALE GENOMIC DNA]</scope>
    <source>
        <strain evidence="2 3">CBS 101889</strain>
    </source>
</reference>
<dbReference type="EMBL" id="KZ824275">
    <property type="protein sequence ID" value="RAL14428.1"/>
    <property type="molecule type" value="Genomic_DNA"/>
</dbReference>
<evidence type="ECO:0000256" key="1">
    <source>
        <dbReference type="SAM" id="MobiDB-lite"/>
    </source>
</evidence>
<evidence type="ECO:0000313" key="2">
    <source>
        <dbReference type="EMBL" id="RAL14428.1"/>
    </source>
</evidence>